<comment type="subcellular location">
    <subcellularLocation>
        <location evidence="1">Membrane</location>
        <topology evidence="1">Multi-pass membrane protein</topology>
    </subcellularLocation>
</comment>
<feature type="transmembrane region" description="Helical" evidence="6">
    <location>
        <begin position="7"/>
        <end position="29"/>
    </location>
</feature>
<comment type="similarity">
    <text evidence="2">Belongs to the TMEM19 family.</text>
</comment>
<keyword evidence="3 6" id="KW-0812">Transmembrane</keyword>
<evidence type="ECO:0000256" key="5">
    <source>
        <dbReference type="ARBA" id="ARBA00023136"/>
    </source>
</evidence>
<keyword evidence="5 6" id="KW-0472">Membrane</keyword>
<keyword evidence="4 6" id="KW-1133">Transmembrane helix</keyword>
<reference evidence="7" key="1">
    <citation type="journal article" date="2020" name="mSystems">
        <title>Genome- and Community-Level Interaction Insights into Carbon Utilization and Element Cycling Functions of Hydrothermarchaeota in Hydrothermal Sediment.</title>
        <authorList>
            <person name="Zhou Z."/>
            <person name="Liu Y."/>
            <person name="Xu W."/>
            <person name="Pan J."/>
            <person name="Luo Z.H."/>
            <person name="Li M."/>
        </authorList>
    </citation>
    <scope>NUCLEOTIDE SEQUENCE [LARGE SCALE GENOMIC DNA]</scope>
    <source>
        <strain evidence="7">HyVt-570</strain>
    </source>
</reference>
<feature type="transmembrane region" description="Helical" evidence="6">
    <location>
        <begin position="35"/>
        <end position="63"/>
    </location>
</feature>
<feature type="transmembrane region" description="Helical" evidence="6">
    <location>
        <begin position="84"/>
        <end position="107"/>
    </location>
</feature>
<proteinExistence type="inferred from homology"/>
<dbReference type="AlphaFoldDB" id="A0A7C4V6Y8"/>
<feature type="transmembrane region" description="Helical" evidence="6">
    <location>
        <begin position="140"/>
        <end position="161"/>
    </location>
</feature>
<gene>
    <name evidence="7" type="ORF">ENK37_08085</name>
</gene>
<evidence type="ECO:0000256" key="4">
    <source>
        <dbReference type="ARBA" id="ARBA00022989"/>
    </source>
</evidence>
<evidence type="ECO:0000256" key="3">
    <source>
        <dbReference type="ARBA" id="ARBA00022692"/>
    </source>
</evidence>
<organism evidence="7">
    <name type="scientific">Oceanithermus profundus</name>
    <dbReference type="NCBI Taxonomy" id="187137"/>
    <lineage>
        <taxon>Bacteria</taxon>
        <taxon>Thermotogati</taxon>
        <taxon>Deinococcota</taxon>
        <taxon>Deinococci</taxon>
        <taxon>Thermales</taxon>
        <taxon>Thermaceae</taxon>
        <taxon>Oceanithermus</taxon>
    </lineage>
</organism>
<dbReference type="InterPro" id="IPR002794">
    <property type="entry name" value="DUF92_TMEM19"/>
</dbReference>
<comment type="caution">
    <text evidence="7">The sequence shown here is derived from an EMBL/GenBank/DDBJ whole genome shotgun (WGS) entry which is preliminary data.</text>
</comment>
<name>A0A7C4V6Y8_9DEIN</name>
<accession>A0A7C4V6Y8</accession>
<sequence>MDLKYVLFYPLGPVLGALLGGLSVALGWLRPRAGLAAALVGTLAWWSGGMGTSAALLFFVALGSLATQANPRSRDRRGRRAAQVLANGLPAGLGGVLLGPVFFYGAVAAALADTLASEVGARAPWAWRPGRGRVPSGTNAAVSLPGTLALLLGAALVALLFGGRHTGAVFVAGVFGAVLDTLTGPLEERLGWWTNDVNNAVATAAAGLLAWALA</sequence>
<evidence type="ECO:0000256" key="1">
    <source>
        <dbReference type="ARBA" id="ARBA00004141"/>
    </source>
</evidence>
<dbReference type="Pfam" id="PF01940">
    <property type="entry name" value="DUF92"/>
    <property type="match status" value="1"/>
</dbReference>
<evidence type="ECO:0000313" key="7">
    <source>
        <dbReference type="EMBL" id="HGY09991.1"/>
    </source>
</evidence>
<dbReference type="Proteomes" id="UP000885759">
    <property type="component" value="Unassembled WGS sequence"/>
</dbReference>
<dbReference type="EMBL" id="DRPZ01000208">
    <property type="protein sequence ID" value="HGY09991.1"/>
    <property type="molecule type" value="Genomic_DNA"/>
</dbReference>
<evidence type="ECO:0000256" key="2">
    <source>
        <dbReference type="ARBA" id="ARBA00009012"/>
    </source>
</evidence>
<dbReference type="GO" id="GO:0016020">
    <property type="term" value="C:membrane"/>
    <property type="evidence" value="ECO:0007669"/>
    <property type="project" value="UniProtKB-SubCell"/>
</dbReference>
<protein>
    <submittedName>
        <fullName evidence="7">DUF92 domain-containing protein</fullName>
    </submittedName>
</protein>
<evidence type="ECO:0000256" key="6">
    <source>
        <dbReference type="SAM" id="Phobius"/>
    </source>
</evidence>